<name>A0A1N7Q8A8_9RHOB</name>
<dbReference type="Pfam" id="PF01546">
    <property type="entry name" value="Peptidase_M20"/>
    <property type="match status" value="1"/>
</dbReference>
<evidence type="ECO:0000256" key="1">
    <source>
        <dbReference type="ARBA" id="ARBA00022801"/>
    </source>
</evidence>
<evidence type="ECO:0000313" key="4">
    <source>
        <dbReference type="Proteomes" id="UP000186141"/>
    </source>
</evidence>
<dbReference type="PANTHER" id="PTHR11014">
    <property type="entry name" value="PEPTIDASE M20 FAMILY MEMBER"/>
    <property type="match status" value="1"/>
</dbReference>
<dbReference type="GO" id="GO:0019877">
    <property type="term" value="P:diaminopimelate biosynthetic process"/>
    <property type="evidence" value="ECO:0007669"/>
    <property type="project" value="UniProtKB-ARBA"/>
</dbReference>
<dbReference type="InterPro" id="IPR036264">
    <property type="entry name" value="Bact_exopeptidase_dim_dom"/>
</dbReference>
<proteinExistence type="predicted"/>
<evidence type="ECO:0000259" key="2">
    <source>
        <dbReference type="Pfam" id="PF07687"/>
    </source>
</evidence>
<feature type="domain" description="Peptidase M20 dimerisation" evidence="2">
    <location>
        <begin position="191"/>
        <end position="278"/>
    </location>
</feature>
<keyword evidence="1 3" id="KW-0378">Hydrolase</keyword>
<dbReference type="EMBL" id="FTOT01000007">
    <property type="protein sequence ID" value="SIT19083.1"/>
    <property type="molecule type" value="Genomic_DNA"/>
</dbReference>
<dbReference type="STRING" id="1086013.SAMN05421774_107214"/>
<dbReference type="SUPFAM" id="SSF53187">
    <property type="entry name" value="Zn-dependent exopeptidases"/>
    <property type="match status" value="1"/>
</dbReference>
<dbReference type="PANTHER" id="PTHR11014:SF63">
    <property type="entry name" value="METALLOPEPTIDASE, PUTATIVE (AFU_ORTHOLOGUE AFUA_6G09600)-RELATED"/>
    <property type="match status" value="1"/>
</dbReference>
<gene>
    <name evidence="3" type="ORF">SAMN05421774_107214</name>
</gene>
<dbReference type="OrthoDB" id="9777385at2"/>
<dbReference type="NCBIfam" id="TIGR01891">
    <property type="entry name" value="amidohydrolases"/>
    <property type="match status" value="1"/>
</dbReference>
<dbReference type="Pfam" id="PF07687">
    <property type="entry name" value="M20_dimer"/>
    <property type="match status" value="1"/>
</dbReference>
<dbReference type="GO" id="GO:0050118">
    <property type="term" value="F:N-acetyldiaminopimelate deacetylase activity"/>
    <property type="evidence" value="ECO:0007669"/>
    <property type="project" value="UniProtKB-ARBA"/>
</dbReference>
<dbReference type="Proteomes" id="UP000186141">
    <property type="component" value="Unassembled WGS sequence"/>
</dbReference>
<sequence length="390" mass="41896">MPPLPRSWRTTASCSASEADRCTACRACGAASESGPGHVTPPPLALPRDDRDVFLRSARRRASARVRERVDIARAIAVQRHRKRTVLAIIGHGLVVETDQHVAGGVIAEVRGDAAFDNPKRRVERSAAVVLIVLIFQPAEEGGKGGLAMVQDGMMDRWNVQEVYGLHNMPGLPVGEFAIRSGPILAAGDMFSITVTGKGGHAAKPHSAVDTTLVASHIVVGLQSIVSRNVDPLEQAVVTVAAIHSDSEAFNVIPQTVELRGTVRTFDSRVRDMIEDRIPVIANGIAHAFGAAAETFYDRGVPATVNAVEQTSYAAHAAEAVSGKVDRDTQPHLGGEDFSFMLQSRPGAFMFIGNGDTQMCHHPRYDFDDNAIPFGSSWFATLVEQRMPVA</sequence>
<dbReference type="Gene3D" id="3.40.630.10">
    <property type="entry name" value="Zn peptidases"/>
    <property type="match status" value="1"/>
</dbReference>
<protein>
    <submittedName>
        <fullName evidence="3">Amidohydrolase</fullName>
    </submittedName>
</protein>
<evidence type="ECO:0000313" key="3">
    <source>
        <dbReference type="EMBL" id="SIT19083.1"/>
    </source>
</evidence>
<keyword evidence="4" id="KW-1185">Reference proteome</keyword>
<dbReference type="Gene3D" id="3.30.70.360">
    <property type="match status" value="1"/>
</dbReference>
<dbReference type="AlphaFoldDB" id="A0A1N7Q8A8"/>
<organism evidence="3 4">
    <name type="scientific">Gemmobacter megaterium</name>
    <dbReference type="NCBI Taxonomy" id="1086013"/>
    <lineage>
        <taxon>Bacteria</taxon>
        <taxon>Pseudomonadati</taxon>
        <taxon>Pseudomonadota</taxon>
        <taxon>Alphaproteobacteria</taxon>
        <taxon>Rhodobacterales</taxon>
        <taxon>Paracoccaceae</taxon>
        <taxon>Gemmobacter</taxon>
    </lineage>
</organism>
<accession>A0A1N7Q8A8</accession>
<dbReference type="InterPro" id="IPR011650">
    <property type="entry name" value="Peptidase_M20_dimer"/>
</dbReference>
<reference evidence="3 4" key="1">
    <citation type="submission" date="2017-01" db="EMBL/GenBank/DDBJ databases">
        <authorList>
            <person name="Mah S.A."/>
            <person name="Swanson W.J."/>
            <person name="Moy G.W."/>
            <person name="Vacquier V.D."/>
        </authorList>
    </citation>
    <scope>NUCLEOTIDE SEQUENCE [LARGE SCALE GENOMIC DNA]</scope>
    <source>
        <strain evidence="3 4">DSM 26375</strain>
    </source>
</reference>
<dbReference type="FunFam" id="3.30.70.360:FF:000001">
    <property type="entry name" value="N-acetyldiaminopimelate deacetylase"/>
    <property type="match status" value="1"/>
</dbReference>
<dbReference type="InterPro" id="IPR017439">
    <property type="entry name" value="Amidohydrolase"/>
</dbReference>
<dbReference type="SUPFAM" id="SSF55031">
    <property type="entry name" value="Bacterial exopeptidase dimerisation domain"/>
    <property type="match status" value="1"/>
</dbReference>
<dbReference type="InterPro" id="IPR002933">
    <property type="entry name" value="Peptidase_M20"/>
</dbReference>